<feature type="region of interest" description="Disordered" evidence="1">
    <location>
        <begin position="79"/>
        <end position="110"/>
    </location>
</feature>
<gene>
    <name evidence="2" type="ORF">F0Q45_26095</name>
</gene>
<sequence>MIDRIGDMIALGALHLTLVSDSGESLFAAPIPFQQIVGGASLIFPQAGSLVVQVVRLTSLALSRTLPIADSGRWRVGPCAPPRAYQQRRPLAGRQISHHHTRPSYSHPWH</sequence>
<dbReference type="Proteomes" id="UP000324701">
    <property type="component" value="Unassembled WGS sequence"/>
</dbReference>
<proteinExistence type="predicted"/>
<name>A0A5B1B4E8_MYCSI</name>
<evidence type="ECO:0000313" key="3">
    <source>
        <dbReference type="Proteomes" id="UP000324701"/>
    </source>
</evidence>
<reference evidence="2 3" key="1">
    <citation type="submission" date="2019-09" db="EMBL/GenBank/DDBJ databases">
        <title>Report of infection by Mycobacterium simiae a patient suffering from pulmonary tuberculosis.</title>
        <authorList>
            <person name="Mohanty P.S."/>
            <person name="Bansal A.K."/>
            <person name="Singh H."/>
            <person name="Sharma S."/>
            <person name="Patil S.A."/>
            <person name="Upadhaya P."/>
            <person name="Singh P.K."/>
            <person name="Kumar D."/>
            <person name="Kumar S."/>
            <person name="Singh R.K."/>
            <person name="Chaudhary B."/>
        </authorList>
    </citation>
    <scope>NUCLEOTIDE SEQUENCE [LARGE SCALE GENOMIC DNA]</scope>
    <source>
        <strain evidence="2 3">JAL-560-SIM</strain>
    </source>
</reference>
<organism evidence="2 3">
    <name type="scientific">Mycobacterium simiae</name>
    <name type="common">Mycobacterium habana</name>
    <dbReference type="NCBI Taxonomy" id="1784"/>
    <lineage>
        <taxon>Bacteria</taxon>
        <taxon>Bacillati</taxon>
        <taxon>Actinomycetota</taxon>
        <taxon>Actinomycetes</taxon>
        <taxon>Mycobacteriales</taxon>
        <taxon>Mycobacteriaceae</taxon>
        <taxon>Mycobacterium</taxon>
        <taxon>Mycobacterium simiae complex</taxon>
    </lineage>
</organism>
<keyword evidence="3" id="KW-1185">Reference proteome</keyword>
<accession>A0A5B1B4E8</accession>
<evidence type="ECO:0000313" key="2">
    <source>
        <dbReference type="EMBL" id="KAA1242751.1"/>
    </source>
</evidence>
<comment type="caution">
    <text evidence="2">The sequence shown here is derived from an EMBL/GenBank/DDBJ whole genome shotgun (WGS) entry which is preliminary data.</text>
</comment>
<dbReference type="AlphaFoldDB" id="A0A5B1B4E8"/>
<dbReference type="EMBL" id="VTZN01000405">
    <property type="protein sequence ID" value="KAA1242751.1"/>
    <property type="molecule type" value="Genomic_DNA"/>
</dbReference>
<evidence type="ECO:0000256" key="1">
    <source>
        <dbReference type="SAM" id="MobiDB-lite"/>
    </source>
</evidence>
<protein>
    <submittedName>
        <fullName evidence="2">Uncharacterized protein</fullName>
    </submittedName>
</protein>